<protein>
    <recommendedName>
        <fullName evidence="3 4">50S ribosomal protein L6</fullName>
    </recommendedName>
</protein>
<dbReference type="PRINTS" id="PR00059">
    <property type="entry name" value="RIBOSOMALL6"/>
</dbReference>
<dbReference type="Pfam" id="PF00347">
    <property type="entry name" value="Ribosomal_L6"/>
    <property type="match status" value="2"/>
</dbReference>
<dbReference type="InterPro" id="IPR020040">
    <property type="entry name" value="Ribosomal_uL6_a/b-dom"/>
</dbReference>
<dbReference type="PIRSF" id="PIRSF002162">
    <property type="entry name" value="Ribosomal_L6"/>
    <property type="match status" value="1"/>
</dbReference>
<evidence type="ECO:0000256" key="5">
    <source>
        <dbReference type="RuleBase" id="RU003869"/>
    </source>
</evidence>
<dbReference type="GO" id="GO:0003735">
    <property type="term" value="F:structural constituent of ribosome"/>
    <property type="evidence" value="ECO:0007669"/>
    <property type="project" value="UniProtKB-UniRule"/>
</dbReference>
<accession>A0A1J4SDK8</accession>
<comment type="function">
    <text evidence="6">This protein binds to the 23S rRNA, and is important in its secondary structure. It is located near the subunit interface in the base of the L7/L12 stalk, and near the tRNA binding site of the peptidyltransferase center.</text>
</comment>
<keyword evidence="1 5" id="KW-0689">Ribosomal protein</keyword>
<dbReference type="GO" id="GO:0022625">
    <property type="term" value="C:cytosolic large ribosomal subunit"/>
    <property type="evidence" value="ECO:0007669"/>
    <property type="project" value="UniProtKB-UniRule"/>
</dbReference>
<dbReference type="EMBL" id="MNUO01000046">
    <property type="protein sequence ID" value="OIN97479.1"/>
    <property type="molecule type" value="Genomic_DNA"/>
</dbReference>
<keyword evidence="2 5" id="KW-0687">Ribonucleoprotein</keyword>
<dbReference type="SUPFAM" id="SSF56053">
    <property type="entry name" value="Ribosomal protein L6"/>
    <property type="match status" value="2"/>
</dbReference>
<organism evidence="8 9">
    <name type="scientific">Candidatus Desantisbacteria bacterium CG1_02_38_46</name>
    <dbReference type="NCBI Taxonomy" id="1817893"/>
    <lineage>
        <taxon>Bacteria</taxon>
        <taxon>Candidatus Desantisiibacteriota</taxon>
    </lineage>
</organism>
<keyword evidence="6" id="KW-0694">RNA-binding</keyword>
<dbReference type="STRING" id="1817893.AUJ66_03020"/>
<dbReference type="Gene3D" id="3.90.930.12">
    <property type="entry name" value="Ribosomal protein L6, alpha-beta domain"/>
    <property type="match status" value="2"/>
</dbReference>
<feature type="domain" description="Large ribosomal subunit protein uL6 alpha-beta" evidence="7">
    <location>
        <begin position="11"/>
        <end position="80"/>
    </location>
</feature>
<dbReference type="AlphaFoldDB" id="A0A1J4SDK8"/>
<dbReference type="GO" id="GO:0002181">
    <property type="term" value="P:cytoplasmic translation"/>
    <property type="evidence" value="ECO:0007669"/>
    <property type="project" value="TreeGrafter"/>
</dbReference>
<evidence type="ECO:0000256" key="6">
    <source>
        <dbReference type="RuleBase" id="RU003870"/>
    </source>
</evidence>
<dbReference type="PANTHER" id="PTHR11655">
    <property type="entry name" value="60S/50S RIBOSOMAL PROTEIN L6/L9"/>
    <property type="match status" value="1"/>
</dbReference>
<comment type="similarity">
    <text evidence="5">Belongs to the universal ribosomal protein uL6 family.</text>
</comment>
<evidence type="ECO:0000256" key="3">
    <source>
        <dbReference type="ARBA" id="ARBA00035454"/>
    </source>
</evidence>
<dbReference type="InterPro" id="IPR000702">
    <property type="entry name" value="Ribosomal_uL6-like"/>
</dbReference>
<dbReference type="NCBIfam" id="TIGR03654">
    <property type="entry name" value="L6_bact"/>
    <property type="match status" value="1"/>
</dbReference>
<evidence type="ECO:0000259" key="7">
    <source>
        <dbReference type="Pfam" id="PF00347"/>
    </source>
</evidence>
<dbReference type="PANTHER" id="PTHR11655:SF14">
    <property type="entry name" value="LARGE RIBOSOMAL SUBUNIT PROTEIN UL6M"/>
    <property type="match status" value="1"/>
</dbReference>
<evidence type="ECO:0000256" key="1">
    <source>
        <dbReference type="ARBA" id="ARBA00022980"/>
    </source>
</evidence>
<comment type="caution">
    <text evidence="8">The sequence shown here is derived from an EMBL/GenBank/DDBJ whole genome shotgun (WGS) entry which is preliminary data.</text>
</comment>
<evidence type="ECO:0000256" key="4">
    <source>
        <dbReference type="NCBIfam" id="TIGR03654"/>
    </source>
</evidence>
<sequence length="182" mass="19606">MSRLGSSPIIVPDGVQVEIQDSLISAEGPVGKIKKILPAGVKVTLSDNQILVKRLTDTKLDKSLHGLIHKLIKNMLEGVLMGFEKKLEISGLGFRTQVDGDKLILQIGYSHPVKINIPEGIKIETKEKVITVKGADKELVGEVSSIVRSSKPAEPYKGTGIKYAGEQIKKKMGKAVGKITTG</sequence>
<keyword evidence="6" id="KW-0699">rRNA-binding</keyword>
<evidence type="ECO:0000313" key="9">
    <source>
        <dbReference type="Proteomes" id="UP000182278"/>
    </source>
</evidence>
<dbReference type="GO" id="GO:0019843">
    <property type="term" value="F:rRNA binding"/>
    <property type="evidence" value="ECO:0007669"/>
    <property type="project" value="UniProtKB-UniRule"/>
</dbReference>
<evidence type="ECO:0000313" key="8">
    <source>
        <dbReference type="EMBL" id="OIN97479.1"/>
    </source>
</evidence>
<evidence type="ECO:0000256" key="2">
    <source>
        <dbReference type="ARBA" id="ARBA00023274"/>
    </source>
</evidence>
<feature type="domain" description="Large ribosomal subunit protein uL6 alpha-beta" evidence="7">
    <location>
        <begin position="91"/>
        <end position="163"/>
    </location>
</feature>
<dbReference type="InterPro" id="IPR019906">
    <property type="entry name" value="Ribosomal_uL6_bac-type"/>
</dbReference>
<dbReference type="InterPro" id="IPR036789">
    <property type="entry name" value="Ribosomal_uL6-like_a/b-dom_sf"/>
</dbReference>
<dbReference type="Proteomes" id="UP000182278">
    <property type="component" value="Unassembled WGS sequence"/>
</dbReference>
<reference evidence="8 9" key="1">
    <citation type="journal article" date="2016" name="Environ. Microbiol.">
        <title>Genomic resolution of a cold subsurface aquifer community provides metabolic insights for novel microbes adapted to high CO concentrations.</title>
        <authorList>
            <person name="Probst A.J."/>
            <person name="Castelle C.J."/>
            <person name="Singh A."/>
            <person name="Brown C.T."/>
            <person name="Anantharaman K."/>
            <person name="Sharon I."/>
            <person name="Hug L.A."/>
            <person name="Burstein D."/>
            <person name="Emerson J.B."/>
            <person name="Thomas B.C."/>
            <person name="Banfield J.F."/>
        </authorList>
    </citation>
    <scope>NUCLEOTIDE SEQUENCE [LARGE SCALE GENOMIC DNA]</scope>
    <source>
        <strain evidence="8">CG1_02_38_46</strain>
    </source>
</reference>
<name>A0A1J4SDK8_9BACT</name>
<gene>
    <name evidence="8" type="ORF">AUJ66_03020</name>
</gene>
<proteinExistence type="inferred from homology"/>